<dbReference type="Pfam" id="PF00196">
    <property type="entry name" value="GerE"/>
    <property type="match status" value="1"/>
</dbReference>
<proteinExistence type="predicted"/>
<dbReference type="RefSeq" id="WP_078979904.1">
    <property type="nucleotide sequence ID" value="NZ_MWQN01000002.1"/>
</dbReference>
<evidence type="ECO:0000256" key="2">
    <source>
        <dbReference type="ARBA" id="ARBA00022840"/>
    </source>
</evidence>
<dbReference type="Gene3D" id="1.25.40.10">
    <property type="entry name" value="Tetratricopeptide repeat domain"/>
    <property type="match status" value="1"/>
</dbReference>
<protein>
    <recommendedName>
        <fullName evidence="3">HTH luxR-type domain-containing protein</fullName>
    </recommendedName>
</protein>
<dbReference type="SUPFAM" id="SSF48452">
    <property type="entry name" value="TPR-like"/>
    <property type="match status" value="1"/>
</dbReference>
<dbReference type="PROSITE" id="PS50043">
    <property type="entry name" value="HTH_LUXR_2"/>
    <property type="match status" value="1"/>
</dbReference>
<dbReference type="GO" id="GO:0004016">
    <property type="term" value="F:adenylate cyclase activity"/>
    <property type="evidence" value="ECO:0007669"/>
    <property type="project" value="TreeGrafter"/>
</dbReference>
<dbReference type="Gene3D" id="3.40.50.300">
    <property type="entry name" value="P-loop containing nucleotide triphosphate hydrolases"/>
    <property type="match status" value="1"/>
</dbReference>
<dbReference type="InterPro" id="IPR000792">
    <property type="entry name" value="Tscrpt_reg_LuxR_C"/>
</dbReference>
<dbReference type="Pfam" id="PF13191">
    <property type="entry name" value="AAA_16"/>
    <property type="match status" value="1"/>
</dbReference>
<dbReference type="PANTHER" id="PTHR16305">
    <property type="entry name" value="TESTICULAR SOLUBLE ADENYLYL CYCLASE"/>
    <property type="match status" value="1"/>
</dbReference>
<dbReference type="Gene3D" id="1.10.10.10">
    <property type="entry name" value="Winged helix-like DNA-binding domain superfamily/Winged helix DNA-binding domain"/>
    <property type="match status" value="1"/>
</dbReference>
<dbReference type="PRINTS" id="PR00038">
    <property type="entry name" value="HTHLUXR"/>
</dbReference>
<dbReference type="SUPFAM" id="SSF46894">
    <property type="entry name" value="C-terminal effector domain of the bipartite response regulators"/>
    <property type="match status" value="1"/>
</dbReference>
<dbReference type="InterPro" id="IPR041664">
    <property type="entry name" value="AAA_16"/>
</dbReference>
<accession>A0A1T3NPF6</accession>
<reference evidence="4 5" key="1">
    <citation type="submission" date="2017-03" db="EMBL/GenBank/DDBJ databases">
        <title>Draft genome sequence of Streptomyces scabrisporus NF3, endophyte isolated from Amphipterygium adstringens.</title>
        <authorList>
            <person name="Vazquez M."/>
            <person name="Ceapa C.D."/>
            <person name="Rodriguez Luna D."/>
            <person name="Sanchez Esquivel S."/>
        </authorList>
    </citation>
    <scope>NUCLEOTIDE SEQUENCE [LARGE SCALE GENOMIC DNA]</scope>
    <source>
        <strain evidence="4 5">NF3</strain>
    </source>
</reference>
<comment type="caution">
    <text evidence="4">The sequence shown here is derived from an EMBL/GenBank/DDBJ whole genome shotgun (WGS) entry which is preliminary data.</text>
</comment>
<evidence type="ECO:0000313" key="5">
    <source>
        <dbReference type="Proteomes" id="UP000190037"/>
    </source>
</evidence>
<name>A0A1T3NPF6_9ACTN</name>
<evidence type="ECO:0000256" key="1">
    <source>
        <dbReference type="ARBA" id="ARBA00022741"/>
    </source>
</evidence>
<dbReference type="STRING" id="159449.B4N89_31570"/>
<organism evidence="4 5">
    <name type="scientific">Embleya scabrispora</name>
    <dbReference type="NCBI Taxonomy" id="159449"/>
    <lineage>
        <taxon>Bacteria</taxon>
        <taxon>Bacillati</taxon>
        <taxon>Actinomycetota</taxon>
        <taxon>Actinomycetes</taxon>
        <taxon>Kitasatosporales</taxon>
        <taxon>Streptomycetaceae</taxon>
        <taxon>Embleya</taxon>
    </lineage>
</organism>
<dbReference type="SMART" id="SM00421">
    <property type="entry name" value="HTH_LUXR"/>
    <property type="match status" value="1"/>
</dbReference>
<dbReference type="SUPFAM" id="SSF52540">
    <property type="entry name" value="P-loop containing nucleoside triphosphate hydrolases"/>
    <property type="match status" value="1"/>
</dbReference>
<dbReference type="InterPro" id="IPR027417">
    <property type="entry name" value="P-loop_NTPase"/>
</dbReference>
<gene>
    <name evidence="4" type="ORF">B4N89_31570</name>
</gene>
<feature type="domain" description="HTH luxR-type" evidence="3">
    <location>
        <begin position="909"/>
        <end position="974"/>
    </location>
</feature>
<dbReference type="AlphaFoldDB" id="A0A1T3NPF6"/>
<keyword evidence="1" id="KW-0547">Nucleotide-binding</keyword>
<dbReference type="EMBL" id="MWQN01000002">
    <property type="protein sequence ID" value="OPC78706.1"/>
    <property type="molecule type" value="Genomic_DNA"/>
</dbReference>
<dbReference type="PANTHER" id="PTHR16305:SF35">
    <property type="entry name" value="TRANSCRIPTIONAL ACTIVATOR DOMAIN"/>
    <property type="match status" value="1"/>
</dbReference>
<dbReference type="GO" id="GO:0005737">
    <property type="term" value="C:cytoplasm"/>
    <property type="evidence" value="ECO:0007669"/>
    <property type="project" value="TreeGrafter"/>
</dbReference>
<dbReference type="InterPro" id="IPR016032">
    <property type="entry name" value="Sig_transdc_resp-reg_C-effctor"/>
</dbReference>
<sequence>MPLFVGREPEMGRLVEALGEADRGEPRVVLLTGEAGVGKTRLLDEFLAEAAGRSQPTVVAVGACLELGAEGLPFAPFSAILRALATTLGDDFDAMVGDRRRELAWISPTLAAEPVVGPAPERAGLYESALRLLERAGEDRTLVIAFEDLHWADSATRELLAFLVRSLRRGRILLVGTLRADAMDRSHPMRRLVAELERIRSVARVELGRLTLPQVEKHLTGLLGETPSRALTRQVFERSEGNAFFVEELAAGIRDGRLTDLSDTLRDLLLIRIEQLPEQARRVVRLAAVGGIGVEHRLLAEVAGLDPDTLETALRAAVSGHVLVSDADGEGYTFRHALVGEAALGDLLPGERTRMYAAFARAQDTLLERGELSPHRDHVERRARYWTAAGRPAEALPASLTAAVAAADRYAFGEARELYERAIAMWDMVPDPEESTGTTLAQVLDGAIVAARYDNSGDRELALLRHALDLVDEERDPLRAALLWAQRAKSLNRLGRGSGMAELEHAESLLQDRSDSIEYAEVALRSARAHFLEGHVQEALRIARQVLEIARRLDDQDMIAGTLQALSWFLTGSGEPDETQALAYGLEAVHVAEAARGGKPDTLIYVLGNWASVLEGVGRHEESVAALERALDLSRERGVVRNTGAFLLGNLAESLFSLGRWDEVARTVDDIREHNADGCATGHAERMSAMTRLVRGDIAEAAAPLTHARESARGRHQEAQHRIPQSGAAIALARARGRRAEVAEILDAELRAGFGVGNQRFALPLLIEAARAYADDEPTEAFRADLTRIRAAGAALAQDCALDRTQARTLTAYLDRAEGTDTVEGWREVVAGWEATTQPYPTAQVQADLGAALVAAGERQAAAEVLGRAHETAVRLGAVPLRERIELLARRARLEPFGRAGATSTAGRSTHQAGDLTPREQEVLGLLVDGRSNRQIAETLFISVKTASVHVSNILAKLEVATRGEAAALAHRMRLLDD</sequence>
<dbReference type="GO" id="GO:0006355">
    <property type="term" value="P:regulation of DNA-templated transcription"/>
    <property type="evidence" value="ECO:0007669"/>
    <property type="project" value="InterPro"/>
</dbReference>
<evidence type="ECO:0000259" key="3">
    <source>
        <dbReference type="PROSITE" id="PS50043"/>
    </source>
</evidence>
<dbReference type="InterPro" id="IPR036388">
    <property type="entry name" value="WH-like_DNA-bd_sf"/>
</dbReference>
<keyword evidence="2" id="KW-0067">ATP-binding</keyword>
<dbReference type="InterPro" id="IPR011990">
    <property type="entry name" value="TPR-like_helical_dom_sf"/>
</dbReference>
<dbReference type="GO" id="GO:0003677">
    <property type="term" value="F:DNA binding"/>
    <property type="evidence" value="ECO:0007669"/>
    <property type="project" value="InterPro"/>
</dbReference>
<dbReference type="Proteomes" id="UP000190037">
    <property type="component" value="Unassembled WGS sequence"/>
</dbReference>
<dbReference type="CDD" id="cd06170">
    <property type="entry name" value="LuxR_C_like"/>
    <property type="match status" value="1"/>
</dbReference>
<keyword evidence="5" id="KW-1185">Reference proteome</keyword>
<dbReference type="GO" id="GO:0005524">
    <property type="term" value="F:ATP binding"/>
    <property type="evidence" value="ECO:0007669"/>
    <property type="project" value="UniProtKB-KW"/>
</dbReference>
<evidence type="ECO:0000313" key="4">
    <source>
        <dbReference type="EMBL" id="OPC78706.1"/>
    </source>
</evidence>